<proteinExistence type="predicted"/>
<dbReference type="RefSeq" id="WP_117600151.1">
    <property type="nucleotide sequence ID" value="NZ_QSVA01000005.1"/>
</dbReference>
<feature type="region of interest" description="Disordered" evidence="1">
    <location>
        <begin position="154"/>
        <end position="185"/>
    </location>
</feature>
<protein>
    <recommendedName>
        <fullName evidence="4">EF-hand domain-containing protein</fullName>
    </recommendedName>
</protein>
<evidence type="ECO:0008006" key="4">
    <source>
        <dbReference type="Google" id="ProtNLM"/>
    </source>
</evidence>
<sequence length="302" mass="32263">MNSEDTILNQQQNDNEETLPNNNQSTSKEQPAKKDSSWKHVTIGGISGILLGGASTFFTSSSSAANDSDAPSHGSQSATSHGSTPVSPDSHISVEGLPVATVSDDMSFSEAFAAARQEVGPGGVFEWHGGVYGTYYANEWSDMTPEQRAEFGSRVSYGASGSGNHETAEHSTEESHNVAEHHATEEPEIVNVEHENAHVEDEVQIVGISDETMDDGSMVTIGQLEINGQEVYVVDVDHNGTFDLMGADVNGDGVISENEVYNIQDQGLEVADLQQQMDAIPSDDYLADMPDYINDADSSGFA</sequence>
<dbReference type="AlphaFoldDB" id="A0A3E5F281"/>
<accession>A0A3E5F281</accession>
<dbReference type="PROSITE" id="PS00018">
    <property type="entry name" value="EF_HAND_1"/>
    <property type="match status" value="1"/>
</dbReference>
<evidence type="ECO:0000313" key="3">
    <source>
        <dbReference type="Proteomes" id="UP000260759"/>
    </source>
</evidence>
<feature type="compositionally biased region" description="Low complexity" evidence="1">
    <location>
        <begin position="61"/>
        <end position="72"/>
    </location>
</feature>
<feature type="region of interest" description="Disordered" evidence="1">
    <location>
        <begin position="61"/>
        <end position="92"/>
    </location>
</feature>
<feature type="region of interest" description="Disordered" evidence="1">
    <location>
        <begin position="1"/>
        <end position="39"/>
    </location>
</feature>
<dbReference type="Proteomes" id="UP000260759">
    <property type="component" value="Unassembled WGS sequence"/>
</dbReference>
<feature type="compositionally biased region" description="Polar residues" evidence="1">
    <location>
        <begin position="73"/>
        <end position="87"/>
    </location>
</feature>
<feature type="compositionally biased region" description="Basic and acidic residues" evidence="1">
    <location>
        <begin position="166"/>
        <end position="185"/>
    </location>
</feature>
<feature type="compositionally biased region" description="Polar residues" evidence="1">
    <location>
        <begin position="1"/>
        <end position="29"/>
    </location>
</feature>
<gene>
    <name evidence="2" type="ORF">DXB37_08115</name>
</gene>
<organism evidence="2 3">
    <name type="scientific">Bacteroides uniformis</name>
    <dbReference type="NCBI Taxonomy" id="820"/>
    <lineage>
        <taxon>Bacteria</taxon>
        <taxon>Pseudomonadati</taxon>
        <taxon>Bacteroidota</taxon>
        <taxon>Bacteroidia</taxon>
        <taxon>Bacteroidales</taxon>
        <taxon>Bacteroidaceae</taxon>
        <taxon>Bacteroides</taxon>
    </lineage>
</organism>
<reference evidence="2 3" key="1">
    <citation type="submission" date="2018-08" db="EMBL/GenBank/DDBJ databases">
        <title>A genome reference for cultivated species of the human gut microbiota.</title>
        <authorList>
            <person name="Zou Y."/>
            <person name="Xue W."/>
            <person name="Luo G."/>
        </authorList>
    </citation>
    <scope>NUCLEOTIDE SEQUENCE [LARGE SCALE GENOMIC DNA]</scope>
    <source>
        <strain evidence="2 3">OM03-4</strain>
    </source>
</reference>
<evidence type="ECO:0000313" key="2">
    <source>
        <dbReference type="EMBL" id="RGN95116.1"/>
    </source>
</evidence>
<dbReference type="InterPro" id="IPR018247">
    <property type="entry name" value="EF_Hand_1_Ca_BS"/>
</dbReference>
<name>A0A3E5F281_BACUN</name>
<evidence type="ECO:0000256" key="1">
    <source>
        <dbReference type="SAM" id="MobiDB-lite"/>
    </source>
</evidence>
<dbReference type="EMBL" id="QSVA01000005">
    <property type="protein sequence ID" value="RGN95116.1"/>
    <property type="molecule type" value="Genomic_DNA"/>
</dbReference>
<comment type="caution">
    <text evidence="2">The sequence shown here is derived from an EMBL/GenBank/DDBJ whole genome shotgun (WGS) entry which is preliminary data.</text>
</comment>